<gene>
    <name evidence="1" type="ORF">ISP01_05325</name>
</gene>
<evidence type="ECO:0000313" key="2">
    <source>
        <dbReference type="Proteomes" id="UP000658733"/>
    </source>
</evidence>
<dbReference type="EMBL" id="JADIIN010000043">
    <property type="protein sequence ID" value="MBF4468809.1"/>
    <property type="molecule type" value="Genomic_DNA"/>
</dbReference>
<comment type="caution">
    <text evidence="1">The sequence shown here is derived from an EMBL/GenBank/DDBJ whole genome shotgun (WGS) entry which is preliminary data.</text>
</comment>
<reference evidence="1" key="1">
    <citation type="submission" date="2020-10" db="EMBL/GenBank/DDBJ databases">
        <title>Dehalococcoides mccartyi of a TCE/Cr reducing biochatode.</title>
        <authorList>
            <person name="Matturro B."/>
        </authorList>
    </citation>
    <scope>NUCLEOTIDE SEQUENCE</scope>
    <source>
        <strain evidence="1">Bin4</strain>
    </source>
</reference>
<dbReference type="Proteomes" id="UP000658733">
    <property type="component" value="Unassembled WGS sequence"/>
</dbReference>
<organism evidence="1 2">
    <name type="scientific">Methanobrevibacter arboriphilus</name>
    <dbReference type="NCBI Taxonomy" id="39441"/>
    <lineage>
        <taxon>Archaea</taxon>
        <taxon>Methanobacteriati</taxon>
        <taxon>Methanobacteriota</taxon>
        <taxon>Methanomada group</taxon>
        <taxon>Methanobacteria</taxon>
        <taxon>Methanobacteriales</taxon>
        <taxon>Methanobacteriaceae</taxon>
        <taxon>Methanobrevibacter</taxon>
    </lineage>
</organism>
<evidence type="ECO:0000313" key="1">
    <source>
        <dbReference type="EMBL" id="MBF4468809.1"/>
    </source>
</evidence>
<name>A0A843ANE1_METAZ</name>
<accession>A0A843ANE1</accession>
<dbReference type="RefSeq" id="WP_278522856.1">
    <property type="nucleotide sequence ID" value="NZ_JADIIN010000043.1"/>
</dbReference>
<proteinExistence type="predicted"/>
<dbReference type="AlphaFoldDB" id="A0A843ANE1"/>
<protein>
    <submittedName>
        <fullName evidence="1">Uncharacterized protein</fullName>
    </submittedName>
</protein>
<sequence>MNLEDLKEYKKLYDESRKLACNKNTPKKDKETLFKINDKIKELLINAINIDGQKHHHDCAYYDEGEYNEYCGMSGMQICDNEICVEFTPKEALL</sequence>